<name>A0ACB8KDV5_CITSI</name>
<evidence type="ECO:0000313" key="2">
    <source>
        <dbReference type="Proteomes" id="UP000829398"/>
    </source>
</evidence>
<protein>
    <submittedName>
        <fullName evidence="1">Protein kinase domain-containing protein</fullName>
    </submittedName>
</protein>
<gene>
    <name evidence="1" type="ORF">KPL71_014740</name>
</gene>
<reference evidence="2" key="1">
    <citation type="journal article" date="2023" name="Hortic. Res.">
        <title>A chromosome-level phased genome enabling allele-level studies in sweet orange: a case study on citrus Huanglongbing tolerance.</title>
        <authorList>
            <person name="Wu B."/>
            <person name="Yu Q."/>
            <person name="Deng Z."/>
            <person name="Duan Y."/>
            <person name="Luo F."/>
            <person name="Gmitter F. Jr."/>
        </authorList>
    </citation>
    <scope>NUCLEOTIDE SEQUENCE [LARGE SCALE GENOMIC DNA]</scope>
    <source>
        <strain evidence="2">cv. Valencia</strain>
    </source>
</reference>
<sequence>MTEELCERVVVIQDASRDVNSSAIGGILKNLSLKHGDSLKFLAVLHQVNNPMGYKIRLDSSSMVRTNQKIIEEHISRKKEEYQTNVGIEQISKLCQAENIEFEIEVRPGVSLKTVAVRVAKKFKATWIILDRHVKEKSYYLENLSCKISRMKRDNSMEHLRGHKAIAKNKLQVEKINQDDQVSYDEMIPGSPRRKDSAEKSQISHKPNSDDEQDDGVGEPPWHNNRNKSTSFPKASSSDQLLTISRVLTKEASSSGYTETKHSSPLEPNGEEDDTFSIDLNKENFTSSPDADLESQKQISKNIESWLATSPNEAFDNSICPVCQNRRPKIGWTRDFTCAELRAATDGFSGSKYLSEGGFGSVFKGEINGLMIAVKQHKDASSQGDREFKSEVQVLSKARHENVVMLLGSCSDGNKRLLVYEYVCNGSLDQHLSKHTRTPLSWEKRMKIALGAAKGLQYLHENNIIHRDMGPNNILVTHDFEPMLGDFGLAKTQHEDSDYSTETGVVGTLGYLAPEYVECGKLSTKTDVYSFGVVLLQLITGLKTNDKTLGEKGLVGWARPLLKERNYPDLIDPRIIDCYDVHQLFWMVQIAKKCLSKDPQKRLPMDTVVDALKSIMEGTATSNIRGFSPGSDYGSSTSYSDSSESPSQSEDTSLSVDTTSVSSMNVRYPPTPPIQTFRRHPPSPSLPARRSTSSVQRRGYVLYDEMII</sequence>
<keyword evidence="1" id="KW-0808">Transferase</keyword>
<dbReference type="Proteomes" id="UP000829398">
    <property type="component" value="Chromosome 5"/>
</dbReference>
<keyword evidence="1" id="KW-0418">Kinase</keyword>
<organism evidence="1 2">
    <name type="scientific">Citrus sinensis</name>
    <name type="common">Sweet orange</name>
    <name type="synonym">Citrus aurantium var. sinensis</name>
    <dbReference type="NCBI Taxonomy" id="2711"/>
    <lineage>
        <taxon>Eukaryota</taxon>
        <taxon>Viridiplantae</taxon>
        <taxon>Streptophyta</taxon>
        <taxon>Embryophyta</taxon>
        <taxon>Tracheophyta</taxon>
        <taxon>Spermatophyta</taxon>
        <taxon>Magnoliopsida</taxon>
        <taxon>eudicotyledons</taxon>
        <taxon>Gunneridae</taxon>
        <taxon>Pentapetalae</taxon>
        <taxon>rosids</taxon>
        <taxon>malvids</taxon>
        <taxon>Sapindales</taxon>
        <taxon>Rutaceae</taxon>
        <taxon>Aurantioideae</taxon>
        <taxon>Citrus</taxon>
    </lineage>
</organism>
<comment type="caution">
    <text evidence="1">The sequence shown here is derived from an EMBL/GenBank/DDBJ whole genome shotgun (WGS) entry which is preliminary data.</text>
</comment>
<keyword evidence="2" id="KW-1185">Reference proteome</keyword>
<evidence type="ECO:0000313" key="1">
    <source>
        <dbReference type="EMBL" id="KAH9752551.1"/>
    </source>
</evidence>
<proteinExistence type="predicted"/>
<dbReference type="EMBL" id="CM039174">
    <property type="protein sequence ID" value="KAH9752551.1"/>
    <property type="molecule type" value="Genomic_DNA"/>
</dbReference>
<accession>A0ACB8KDV5</accession>